<evidence type="ECO:0000313" key="1">
    <source>
        <dbReference type="EMBL" id="MZR32031.1"/>
    </source>
</evidence>
<dbReference type="EMBL" id="WTUW01000009">
    <property type="protein sequence ID" value="MZR32031.1"/>
    <property type="molecule type" value="Genomic_DNA"/>
</dbReference>
<dbReference type="AlphaFoldDB" id="A0A6L8WAD6"/>
<dbReference type="Gene3D" id="3.30.70.1520">
    <property type="entry name" value="Heterotetrameric sarcosine oxidase"/>
    <property type="match status" value="1"/>
</dbReference>
<dbReference type="InterPro" id="IPR027266">
    <property type="entry name" value="TrmE/GcvT-like"/>
</dbReference>
<dbReference type="Gene3D" id="3.30.1360.120">
    <property type="entry name" value="Probable tRNA modification gtpase trme, domain 1"/>
    <property type="match status" value="1"/>
</dbReference>
<organism evidence="1 2">
    <name type="scientific">Sneathiella litorea</name>
    <dbReference type="NCBI Taxonomy" id="2606216"/>
    <lineage>
        <taxon>Bacteria</taxon>
        <taxon>Pseudomonadati</taxon>
        <taxon>Pseudomonadota</taxon>
        <taxon>Alphaproteobacteria</taxon>
        <taxon>Sneathiellales</taxon>
        <taxon>Sneathiellaceae</taxon>
        <taxon>Sneathiella</taxon>
    </lineage>
</organism>
<evidence type="ECO:0008006" key="3">
    <source>
        <dbReference type="Google" id="ProtNLM"/>
    </source>
</evidence>
<dbReference type="RefSeq" id="WP_161316608.1">
    <property type="nucleotide sequence ID" value="NZ_WTUW01000009.1"/>
</dbReference>
<evidence type="ECO:0000313" key="2">
    <source>
        <dbReference type="Proteomes" id="UP000476030"/>
    </source>
</evidence>
<protein>
    <recommendedName>
        <fullName evidence="3">Sarcosine oxidase subunit gamma</fullName>
    </recommendedName>
</protein>
<accession>A0A6L8WAD6</accession>
<gene>
    <name evidence="1" type="ORF">GQE98_15435</name>
</gene>
<dbReference type="SUPFAM" id="SSF103025">
    <property type="entry name" value="Folate-binding domain"/>
    <property type="match status" value="1"/>
</dbReference>
<keyword evidence="2" id="KW-1185">Reference proteome</keyword>
<proteinExistence type="predicted"/>
<sequence>MPDRNSALRGQRIHGRFGAAGEHPGVTFQEIREFSYLEISLWDWRRASLRSKLAELLGISELPESGKIQRLKEGHLLHLQTGSFAYLGAAAPAEILEVAITPEEGAVVPLGHARCLLRLSGAMAVAVLKRGIRQDLRDTSVAAGTVLTADIGGIDILLLRPDATHYDLLVPRSHAQELWRWLTLRAAQFGYKVL</sequence>
<comment type="caution">
    <text evidence="1">The sequence shown here is derived from an EMBL/GenBank/DDBJ whole genome shotgun (WGS) entry which is preliminary data.</text>
</comment>
<name>A0A6L8WAD6_9PROT</name>
<dbReference type="Proteomes" id="UP000476030">
    <property type="component" value="Unassembled WGS sequence"/>
</dbReference>
<reference evidence="1 2" key="1">
    <citation type="submission" date="2019-12" db="EMBL/GenBank/DDBJ databases">
        <title>Snethiella sp. nov. sp. isolated from sea sand.</title>
        <authorList>
            <person name="Kim J."/>
            <person name="Jeong S.E."/>
            <person name="Jung H.S."/>
            <person name="Jeon C.O."/>
        </authorList>
    </citation>
    <scope>NUCLEOTIDE SEQUENCE [LARGE SCALE GENOMIC DNA]</scope>
    <source>
        <strain evidence="1 2">DP05</strain>
    </source>
</reference>